<dbReference type="Proteomes" id="UP000025241">
    <property type="component" value="Chromosome I"/>
</dbReference>
<keyword evidence="4" id="KW-0804">Transcription</keyword>
<proteinExistence type="inferred from homology"/>
<evidence type="ECO:0000259" key="5">
    <source>
        <dbReference type="PROSITE" id="PS50931"/>
    </source>
</evidence>
<dbReference type="AlphaFoldDB" id="A0A024HIT7"/>
<dbReference type="CDD" id="cd08422">
    <property type="entry name" value="PBP2_CrgA_like"/>
    <property type="match status" value="1"/>
</dbReference>
<dbReference type="GO" id="GO:0006351">
    <property type="term" value="P:DNA-templated transcription"/>
    <property type="evidence" value="ECO:0007669"/>
    <property type="project" value="TreeGrafter"/>
</dbReference>
<dbReference type="Gene3D" id="3.40.190.290">
    <property type="match status" value="1"/>
</dbReference>
<protein>
    <submittedName>
        <fullName evidence="6">Transcriptional regulator</fullName>
    </submittedName>
</protein>
<dbReference type="PATRIC" id="fig|1301098.3.peg.3101"/>
<dbReference type="PANTHER" id="PTHR30537:SF35">
    <property type="entry name" value="TRANSCRIPTIONAL REGULATORY PROTEIN"/>
    <property type="match status" value="1"/>
</dbReference>
<comment type="similarity">
    <text evidence="1">Belongs to the LysR transcriptional regulatory family.</text>
</comment>
<dbReference type="RefSeq" id="WP_043252967.1">
    <property type="nucleotide sequence ID" value="NZ_HG322950.1"/>
</dbReference>
<dbReference type="KEGG" id="pkc:PKB_3075"/>
<dbReference type="EMBL" id="HG322950">
    <property type="protein sequence ID" value="CDF84422.1"/>
    <property type="molecule type" value="Genomic_DNA"/>
</dbReference>
<keyword evidence="2" id="KW-0805">Transcription regulation</keyword>
<dbReference type="PANTHER" id="PTHR30537">
    <property type="entry name" value="HTH-TYPE TRANSCRIPTIONAL REGULATOR"/>
    <property type="match status" value="1"/>
</dbReference>
<feature type="domain" description="HTH lysR-type" evidence="5">
    <location>
        <begin position="1"/>
        <end position="59"/>
    </location>
</feature>
<dbReference type="PROSITE" id="PS50931">
    <property type="entry name" value="HTH_LYSR"/>
    <property type="match status" value="1"/>
</dbReference>
<evidence type="ECO:0000313" key="7">
    <source>
        <dbReference type="Proteomes" id="UP000025241"/>
    </source>
</evidence>
<dbReference type="Pfam" id="PF03466">
    <property type="entry name" value="LysR_substrate"/>
    <property type="match status" value="1"/>
</dbReference>
<dbReference type="HOGENOM" id="CLU_039613_16_2_6"/>
<dbReference type="GO" id="GO:0043565">
    <property type="term" value="F:sequence-specific DNA binding"/>
    <property type="evidence" value="ECO:0007669"/>
    <property type="project" value="TreeGrafter"/>
</dbReference>
<dbReference type="Pfam" id="PF00126">
    <property type="entry name" value="HTH_1"/>
    <property type="match status" value="1"/>
</dbReference>
<accession>A0A024HIT7</accession>
<organism evidence="6 7">
    <name type="scientific">Pseudomonas knackmussii (strain DSM 6978 / CCUG 54928 / LMG 23759 / B13)</name>
    <dbReference type="NCBI Taxonomy" id="1301098"/>
    <lineage>
        <taxon>Bacteria</taxon>
        <taxon>Pseudomonadati</taxon>
        <taxon>Pseudomonadota</taxon>
        <taxon>Gammaproteobacteria</taxon>
        <taxon>Pseudomonadales</taxon>
        <taxon>Pseudomonadaceae</taxon>
        <taxon>Pseudomonas</taxon>
    </lineage>
</organism>
<dbReference type="SUPFAM" id="SSF53850">
    <property type="entry name" value="Periplasmic binding protein-like II"/>
    <property type="match status" value="1"/>
</dbReference>
<evidence type="ECO:0000256" key="3">
    <source>
        <dbReference type="ARBA" id="ARBA00023125"/>
    </source>
</evidence>
<gene>
    <name evidence="6" type="ORF">PKB_3075</name>
</gene>
<dbReference type="InterPro" id="IPR036390">
    <property type="entry name" value="WH_DNA-bd_sf"/>
</dbReference>
<dbReference type="InterPro" id="IPR000847">
    <property type="entry name" value="LysR_HTH_N"/>
</dbReference>
<keyword evidence="7" id="KW-1185">Reference proteome</keyword>
<dbReference type="STRING" id="1301098.PKB_3075"/>
<evidence type="ECO:0000313" key="6">
    <source>
        <dbReference type="EMBL" id="CDF84422.1"/>
    </source>
</evidence>
<evidence type="ECO:0000256" key="4">
    <source>
        <dbReference type="ARBA" id="ARBA00023163"/>
    </source>
</evidence>
<sequence length="299" mass="32593">MDRALEMQVFCTVVDKGSFTAAVDALGMSKAAVSRHVGALEERLGARLLQRTTRRLSLTEAGRLFYQQAREILALLDVAEGSVLSGSQEPSGTLRVNVPVSFGVQHLAPLWAGFMAAHPKVELDIVLNDRVVDLVDEGYDMAVRIARLESSSLIGRRLASTRLRLCAAPEYLAAHPPILAPADLIAHQVVAYSNFASGNEWRFDGPDGPVSVQTRPAVRCNNGDSCRAIALSGGGVILQPSFMLHEDLRRGTLVEILPHYRSLDLGIYAVYPSRKHLAAKVRALVDYLSERLRGADWGD</sequence>
<reference evidence="6 7" key="2">
    <citation type="submission" date="2014-05" db="EMBL/GenBank/DDBJ databases">
        <title>Genome sequence of the 3-chlorobenzoate degrading bacterium Pseudomonas knackmussii B13 shows multiple evidence for horizontal gene transfer.</title>
        <authorList>
            <person name="Miyazaki R."/>
            <person name="Bertelli C."/>
            <person name="Falquet L."/>
            <person name="Robinson-Rechavi M."/>
            <person name="Gharib W."/>
            <person name="Roy S."/>
            <person name="Van der Meer J.R."/>
        </authorList>
    </citation>
    <scope>NUCLEOTIDE SEQUENCE [LARGE SCALE GENOMIC DNA]</scope>
    <source>
        <strain evidence="6 7">B13</strain>
    </source>
</reference>
<dbReference type="InterPro" id="IPR005119">
    <property type="entry name" value="LysR_subst-bd"/>
</dbReference>
<keyword evidence="3" id="KW-0238">DNA-binding</keyword>
<dbReference type="GO" id="GO:0003700">
    <property type="term" value="F:DNA-binding transcription factor activity"/>
    <property type="evidence" value="ECO:0007669"/>
    <property type="project" value="InterPro"/>
</dbReference>
<dbReference type="FunFam" id="3.40.190.290:FF:000001">
    <property type="entry name" value="Transcriptional regulator, LysR family"/>
    <property type="match status" value="1"/>
</dbReference>
<evidence type="ECO:0000256" key="2">
    <source>
        <dbReference type="ARBA" id="ARBA00023015"/>
    </source>
</evidence>
<dbReference type="eggNOG" id="COG0583">
    <property type="taxonomic scope" value="Bacteria"/>
</dbReference>
<reference evidence="6 7" key="1">
    <citation type="submission" date="2013-03" db="EMBL/GenBank/DDBJ databases">
        <authorList>
            <person name="Linke B."/>
        </authorList>
    </citation>
    <scope>NUCLEOTIDE SEQUENCE [LARGE SCALE GENOMIC DNA]</scope>
    <source>
        <strain evidence="6 7">B13</strain>
    </source>
</reference>
<dbReference type="InterPro" id="IPR036388">
    <property type="entry name" value="WH-like_DNA-bd_sf"/>
</dbReference>
<dbReference type="Gene3D" id="1.10.10.10">
    <property type="entry name" value="Winged helix-like DNA-binding domain superfamily/Winged helix DNA-binding domain"/>
    <property type="match status" value="1"/>
</dbReference>
<dbReference type="SUPFAM" id="SSF46785">
    <property type="entry name" value="Winged helix' DNA-binding domain"/>
    <property type="match status" value="1"/>
</dbReference>
<name>A0A024HIT7_PSEKB</name>
<dbReference type="OrthoDB" id="9786526at2"/>
<dbReference type="InterPro" id="IPR058163">
    <property type="entry name" value="LysR-type_TF_proteobact-type"/>
</dbReference>
<evidence type="ECO:0000256" key="1">
    <source>
        <dbReference type="ARBA" id="ARBA00009437"/>
    </source>
</evidence>
<dbReference type="FunFam" id="1.10.10.10:FF:000001">
    <property type="entry name" value="LysR family transcriptional regulator"/>
    <property type="match status" value="1"/>
</dbReference>